<name>A0ABT3ZAC6_9HYPH</name>
<evidence type="ECO:0000256" key="1">
    <source>
        <dbReference type="SAM" id="MobiDB-lite"/>
    </source>
</evidence>
<dbReference type="SUPFAM" id="SSF52266">
    <property type="entry name" value="SGNH hydrolase"/>
    <property type="match status" value="1"/>
</dbReference>
<accession>A0ABT3ZAC6</accession>
<protein>
    <submittedName>
        <fullName evidence="2">DUF459 domain-containing protein</fullName>
    </submittedName>
</protein>
<evidence type="ECO:0000313" key="3">
    <source>
        <dbReference type="Proteomes" id="UP001073227"/>
    </source>
</evidence>
<proteinExistence type="predicted"/>
<dbReference type="Pfam" id="PF04311">
    <property type="entry name" value="DUF459"/>
    <property type="match status" value="1"/>
</dbReference>
<organism evidence="2 3">
    <name type="scientific">Hoeflea algicola</name>
    <dbReference type="NCBI Taxonomy" id="2983763"/>
    <lineage>
        <taxon>Bacteria</taxon>
        <taxon>Pseudomonadati</taxon>
        <taxon>Pseudomonadota</taxon>
        <taxon>Alphaproteobacteria</taxon>
        <taxon>Hyphomicrobiales</taxon>
        <taxon>Rhizobiaceae</taxon>
        <taxon>Hoeflea</taxon>
    </lineage>
</organism>
<evidence type="ECO:0000313" key="2">
    <source>
        <dbReference type="EMBL" id="MCY0148279.1"/>
    </source>
</evidence>
<sequence length="371" mass="40260">MAGLFVAQLAIPVAAQERVERKSILQLLFGSGKKTAPPKATERKPARSSRVKKATRSVAATVAAPEPVIEKLDNARNILVLGDFLANGAADGLREAFADAPGVVVVDRTNGSSGLVRDDYYNWIEQAPGIIEEVQPSIIVVQIGSNDRQQLVVNGERESVRSVNWLAEYERRTRKLIELLRARKTPLLWVGLPAFKSSNMTTDIVALNGIYRKLVEMAGGEFIDIWDGFVDEEGKFIFTGSDIYGRQVRLRGSDGINITNAGKRKVAFYVEKSARRLLGDAAATSVASLNAMNLPEIFMPPPPGEAPAAVMRTLPVTMTDPDLDGGSALLGQMPAAASLVKSPRDRLVLDGELTEAPEGRADNFAWPRANR</sequence>
<reference evidence="2" key="1">
    <citation type="submission" date="2022-10" db="EMBL/GenBank/DDBJ databases">
        <title>Hoeflea sp. G2-23, isolated from marine algae.</title>
        <authorList>
            <person name="Kristyanto S."/>
            <person name="Kim J.M."/>
            <person name="Jeon C.O."/>
        </authorList>
    </citation>
    <scope>NUCLEOTIDE SEQUENCE</scope>
    <source>
        <strain evidence="2">G2-23</strain>
    </source>
</reference>
<dbReference type="Gene3D" id="3.40.50.1110">
    <property type="entry name" value="SGNH hydrolase"/>
    <property type="match status" value="1"/>
</dbReference>
<dbReference type="EMBL" id="JAOVZR010000001">
    <property type="protein sequence ID" value="MCY0148279.1"/>
    <property type="molecule type" value="Genomic_DNA"/>
</dbReference>
<feature type="region of interest" description="Disordered" evidence="1">
    <location>
        <begin position="32"/>
        <end position="52"/>
    </location>
</feature>
<dbReference type="CDD" id="cd01829">
    <property type="entry name" value="SGNH_hydrolase_peri2"/>
    <property type="match status" value="1"/>
</dbReference>
<comment type="caution">
    <text evidence="2">The sequence shown here is derived from an EMBL/GenBank/DDBJ whole genome shotgun (WGS) entry which is preliminary data.</text>
</comment>
<gene>
    <name evidence="2" type="ORF">OEG84_11300</name>
</gene>
<dbReference type="Proteomes" id="UP001073227">
    <property type="component" value="Unassembled WGS sequence"/>
</dbReference>
<dbReference type="InterPro" id="IPR036514">
    <property type="entry name" value="SGNH_hydro_sf"/>
</dbReference>
<dbReference type="InterPro" id="IPR007407">
    <property type="entry name" value="DUF459"/>
</dbReference>
<keyword evidence="3" id="KW-1185">Reference proteome</keyword>